<dbReference type="SUPFAM" id="SSF51126">
    <property type="entry name" value="Pectin lyase-like"/>
    <property type="match status" value="1"/>
</dbReference>
<proteinExistence type="predicted"/>
<reference evidence="3" key="1">
    <citation type="submission" date="2016-09" db="EMBL/GenBank/DDBJ databases">
        <authorList>
            <person name="Jeantristanb JTB J.-T."/>
            <person name="Ricardo R."/>
        </authorList>
    </citation>
    <scope>NUCLEOTIDE SEQUENCE [LARGE SCALE GENOMIC DNA]</scope>
</reference>
<dbReference type="OrthoDB" id="2587928at2759"/>
<evidence type="ECO:0000313" key="3">
    <source>
        <dbReference type="Proteomes" id="UP000198372"/>
    </source>
</evidence>
<feature type="chain" id="PRO_5013234976" evidence="1">
    <location>
        <begin position="21"/>
        <end position="546"/>
    </location>
</feature>
<dbReference type="STRING" id="269621.A0A238F4Z3"/>
<dbReference type="InterPro" id="IPR012334">
    <property type="entry name" value="Pectin_lyas_fold"/>
</dbReference>
<keyword evidence="3" id="KW-1185">Reference proteome</keyword>
<dbReference type="InterPro" id="IPR011050">
    <property type="entry name" value="Pectin_lyase_fold/virulence"/>
</dbReference>
<dbReference type="Proteomes" id="UP000198372">
    <property type="component" value="Unassembled WGS sequence"/>
</dbReference>
<accession>A0A238F4Z3</accession>
<dbReference type="EMBL" id="FMSP01000003">
    <property type="protein sequence ID" value="SCV68105.1"/>
    <property type="molecule type" value="Genomic_DNA"/>
</dbReference>
<evidence type="ECO:0000313" key="2">
    <source>
        <dbReference type="EMBL" id="SCV68105.1"/>
    </source>
</evidence>
<keyword evidence="1" id="KW-0732">Signal</keyword>
<name>A0A238F4Z3_9BASI</name>
<gene>
    <name evidence="2" type="ORF">BQ2448_226</name>
</gene>
<sequence>MHYTPFLWLVGSLVATGALAGEKPTGLPPIPPVGEASRMQFERRGLPIKLDPSTLSDPPAILSTSTLPYKVLAPATTPVFVLPAAPVMPPVSDVATYLPATSAALTSDLYITATQMIQNAKTLSINGVIVNVGQIIPNALCALDNSCTSPTQSTVDKMVKAYGAKNCLDSSTNDTVTNSPLKCTFAASSALPQHHMVEPTRLCTFAQVPEVPHLFHGQKPSPSTRGAATDSSRATIVVVVKGNTQSTAIYGVNVGSDGCAISNIQIDGSRPALGWISAGQALIEMGGTNMGHVISNIRAFEPRGWSVLHLIEGADNACFGAKVLNSQIRPAGPAPSGTSQFRRRNHHKSIHNLKRDSTGTYPAGQWADGISLACSGSVVQGNTITDAIDGGIVIFQAPGSLVSNNRIITDDRQLLGGYQRITNNVLDARNSMMKIGIAIGPLSWQTYNTSYTRTFDGVFSSNQFSSSGPKRYFGYGVTVAGYTHATVQGNSFNAANFGGTVGASCDPGIPAFGPMWRNPYTIRNTGPAFDERRSRVRRRHLLPAKN</sequence>
<dbReference type="Gene3D" id="2.160.20.10">
    <property type="entry name" value="Single-stranded right-handed beta-helix, Pectin lyase-like"/>
    <property type="match status" value="1"/>
</dbReference>
<evidence type="ECO:0000256" key="1">
    <source>
        <dbReference type="SAM" id="SignalP"/>
    </source>
</evidence>
<feature type="signal peptide" evidence="1">
    <location>
        <begin position="1"/>
        <end position="20"/>
    </location>
</feature>
<dbReference type="AlphaFoldDB" id="A0A238F4Z3"/>
<protein>
    <submittedName>
        <fullName evidence="2">BQ2448_226 protein</fullName>
    </submittedName>
</protein>
<organism evidence="2 3">
    <name type="scientific">Microbotryum intermedium</name>
    <dbReference type="NCBI Taxonomy" id="269621"/>
    <lineage>
        <taxon>Eukaryota</taxon>
        <taxon>Fungi</taxon>
        <taxon>Dikarya</taxon>
        <taxon>Basidiomycota</taxon>
        <taxon>Pucciniomycotina</taxon>
        <taxon>Microbotryomycetes</taxon>
        <taxon>Microbotryales</taxon>
        <taxon>Microbotryaceae</taxon>
        <taxon>Microbotryum</taxon>
    </lineage>
</organism>